<proteinExistence type="predicted"/>
<dbReference type="OrthoDB" id="9807630at2"/>
<protein>
    <submittedName>
        <fullName evidence="1">DNA gyrase subunit B</fullName>
    </submittedName>
</protein>
<dbReference type="AlphaFoldDB" id="A0A1L8MPL4"/>
<dbReference type="GO" id="GO:0005829">
    <property type="term" value="C:cytosol"/>
    <property type="evidence" value="ECO:0007669"/>
    <property type="project" value="TreeGrafter"/>
</dbReference>
<dbReference type="STRING" id="1856638.A9Q68_03885"/>
<gene>
    <name evidence="1" type="ORF">A9Q68_03885</name>
</gene>
<dbReference type="GO" id="GO:0008967">
    <property type="term" value="F:phosphoglycolate phosphatase activity"/>
    <property type="evidence" value="ECO:0007669"/>
    <property type="project" value="TreeGrafter"/>
</dbReference>
<evidence type="ECO:0000313" key="1">
    <source>
        <dbReference type="EMBL" id="OJF72698.1"/>
    </source>
</evidence>
<dbReference type="PANTHER" id="PTHR43434:SF25">
    <property type="entry name" value="PHOSPHOGLYCOLATE PHOSPHATASE"/>
    <property type="match status" value="1"/>
</dbReference>
<organism evidence="1 2">
    <name type="scientific">Streptococcus bovimastitidis</name>
    <dbReference type="NCBI Taxonomy" id="1856638"/>
    <lineage>
        <taxon>Bacteria</taxon>
        <taxon>Bacillati</taxon>
        <taxon>Bacillota</taxon>
        <taxon>Bacilli</taxon>
        <taxon>Lactobacillales</taxon>
        <taxon>Streptococcaceae</taxon>
        <taxon>Streptococcus</taxon>
    </lineage>
</organism>
<dbReference type="InterPro" id="IPR050155">
    <property type="entry name" value="HAD-like_hydrolase_sf"/>
</dbReference>
<dbReference type="RefSeq" id="WP_071793379.1">
    <property type="nucleotide sequence ID" value="NZ_LZDD01000001.1"/>
</dbReference>
<evidence type="ECO:0000313" key="2">
    <source>
        <dbReference type="Proteomes" id="UP000182015"/>
    </source>
</evidence>
<dbReference type="NCBIfam" id="TIGR01549">
    <property type="entry name" value="HAD-SF-IA-v1"/>
    <property type="match status" value="1"/>
</dbReference>
<dbReference type="GO" id="GO:0006281">
    <property type="term" value="P:DNA repair"/>
    <property type="evidence" value="ECO:0007669"/>
    <property type="project" value="TreeGrafter"/>
</dbReference>
<dbReference type="Proteomes" id="UP000182015">
    <property type="component" value="Unassembled WGS sequence"/>
</dbReference>
<dbReference type="InterPro" id="IPR023214">
    <property type="entry name" value="HAD_sf"/>
</dbReference>
<keyword evidence="2" id="KW-1185">Reference proteome</keyword>
<dbReference type="SUPFAM" id="SSF56784">
    <property type="entry name" value="HAD-like"/>
    <property type="match status" value="1"/>
</dbReference>
<dbReference type="Pfam" id="PF13419">
    <property type="entry name" value="HAD_2"/>
    <property type="match status" value="1"/>
</dbReference>
<dbReference type="PANTHER" id="PTHR43434">
    <property type="entry name" value="PHOSPHOGLYCOLATE PHOSPHATASE"/>
    <property type="match status" value="1"/>
</dbReference>
<accession>A0A1L8MPL4</accession>
<dbReference type="InterPro" id="IPR023198">
    <property type="entry name" value="PGP-like_dom2"/>
</dbReference>
<dbReference type="InterPro" id="IPR036412">
    <property type="entry name" value="HAD-like_sf"/>
</dbReference>
<dbReference type="Gene3D" id="3.40.50.1000">
    <property type="entry name" value="HAD superfamily/HAD-like"/>
    <property type="match status" value="1"/>
</dbReference>
<dbReference type="EMBL" id="LZDD01000001">
    <property type="protein sequence ID" value="OJF72698.1"/>
    <property type="molecule type" value="Genomic_DNA"/>
</dbReference>
<dbReference type="SFLD" id="SFLDS00003">
    <property type="entry name" value="Haloacid_Dehalogenase"/>
    <property type="match status" value="1"/>
</dbReference>
<dbReference type="Gene3D" id="1.10.150.240">
    <property type="entry name" value="Putative phosphatase, domain 2"/>
    <property type="match status" value="1"/>
</dbReference>
<dbReference type="SFLD" id="SFLDG01129">
    <property type="entry name" value="C1.5:_HAD__Beta-PGM__Phosphata"/>
    <property type="match status" value="1"/>
</dbReference>
<name>A0A1L8MPL4_9STRE</name>
<dbReference type="InterPro" id="IPR006439">
    <property type="entry name" value="HAD-SF_hydro_IA"/>
</dbReference>
<comment type="caution">
    <text evidence="1">The sequence shown here is derived from an EMBL/GenBank/DDBJ whole genome shotgun (WGS) entry which is preliminary data.</text>
</comment>
<sequence length="186" mass="20853">MNYDVYIWDLGGTLLDNYETSTKAFVETLAAYNLPGNHDQVYAKLKVSTEVAVATFAHFESNFLKDYKIREASALADPIWRDGAREILAKITKSGGQNFLISHRDEQVLHLLSQAHLLDYFTEIITSGNGFARKPNPESLFCLKEKYQIHKALVIGDRPIDCQAGQAAGFDTLLVDENKSLLEIVN</sequence>
<reference evidence="2" key="1">
    <citation type="submission" date="2016-06" db="EMBL/GenBank/DDBJ databases">
        <authorList>
            <person name="de Vries S.P.W."/>
            <person name="Hadjirin N.F."/>
            <person name="Lay E.M."/>
            <person name="Zadoks R.N."/>
            <person name="Peacock S.J."/>
            <person name="Parkhill J."/>
            <person name="Grant A.J."/>
            <person name="Mcdougall S."/>
            <person name="Holmes M.A."/>
        </authorList>
    </citation>
    <scope>NUCLEOTIDE SEQUENCE [LARGE SCALE GENOMIC DNA]</scope>
    <source>
        <strain evidence="2">NZ1587</strain>
    </source>
</reference>
<dbReference type="InterPro" id="IPR041492">
    <property type="entry name" value="HAD_2"/>
</dbReference>